<dbReference type="EMBL" id="JAHVHU010000013">
    <property type="protein sequence ID" value="MBY5959364.1"/>
    <property type="molecule type" value="Genomic_DNA"/>
</dbReference>
<dbReference type="Proteomes" id="UP000753961">
    <property type="component" value="Unassembled WGS sequence"/>
</dbReference>
<keyword evidence="2" id="KW-1185">Reference proteome</keyword>
<name>A0A953HNQ6_9BACT</name>
<evidence type="ECO:0000313" key="1">
    <source>
        <dbReference type="EMBL" id="MBY5959364.1"/>
    </source>
</evidence>
<evidence type="ECO:0000313" key="2">
    <source>
        <dbReference type="Proteomes" id="UP000753961"/>
    </source>
</evidence>
<proteinExistence type="predicted"/>
<protein>
    <recommendedName>
        <fullName evidence="3">Lipocalin-like domain-containing protein</fullName>
    </recommendedName>
</protein>
<evidence type="ECO:0008006" key="3">
    <source>
        <dbReference type="Google" id="ProtNLM"/>
    </source>
</evidence>
<organism evidence="1 2">
    <name type="scientific">Membranihabitans marinus</name>
    <dbReference type="NCBI Taxonomy" id="1227546"/>
    <lineage>
        <taxon>Bacteria</taxon>
        <taxon>Pseudomonadati</taxon>
        <taxon>Bacteroidota</taxon>
        <taxon>Saprospiria</taxon>
        <taxon>Saprospirales</taxon>
        <taxon>Saprospiraceae</taxon>
        <taxon>Membranihabitans</taxon>
    </lineage>
</organism>
<comment type="caution">
    <text evidence="1">The sequence shown here is derived from an EMBL/GenBank/DDBJ whole genome shotgun (WGS) entry which is preliminary data.</text>
</comment>
<accession>A0A953HNQ6</accession>
<reference evidence="1" key="1">
    <citation type="submission" date="2021-06" db="EMBL/GenBank/DDBJ databases">
        <title>44 bacteria genomes isolated from Dapeng, Shenzhen.</title>
        <authorList>
            <person name="Zheng W."/>
            <person name="Yu S."/>
            <person name="Huang Y."/>
        </authorList>
    </citation>
    <scope>NUCLEOTIDE SEQUENCE</scope>
    <source>
        <strain evidence="1">DP5N28-2</strain>
    </source>
</reference>
<dbReference type="RefSeq" id="WP_222580897.1">
    <property type="nucleotide sequence ID" value="NZ_JAHVHU010000013.1"/>
</dbReference>
<sequence length="151" mass="18322">MKWMYWTLLVCTGVVINACTIEDRLDRKADKLIGVWKIDKVIYDRYGALFKKKITGDYKYDEFEFLPDQRAYYYDDDLNFEFEGNWEIVAERGYDHEGDQEYNFYIQMNFYDPVHQDAFGFYGYISRLTHKKFHFHASDGGGELEFRFRRK</sequence>
<dbReference type="AlphaFoldDB" id="A0A953HNQ6"/>
<gene>
    <name evidence="1" type="ORF">KUV50_14530</name>
</gene>